<geneLocation type="plasmid" evidence="1">
    <name>pE648CTX-M-65</name>
</geneLocation>
<dbReference type="AlphaFoldDB" id="A0A6G9HIW9"/>
<evidence type="ECO:0000313" key="1">
    <source>
        <dbReference type="EMBL" id="QIQ10290.1"/>
    </source>
</evidence>
<reference evidence="1" key="1">
    <citation type="submission" date="2019-07" db="EMBL/GenBank/DDBJ databases">
        <title>A Novel blaCTX-M-65-carrying IncHI2 Plasmid pE648CTX-M-65 isolated from a clinical carbapenem- and colistin-resistance Escherichia coli.</title>
        <authorList>
            <person name="Lv Y."/>
        </authorList>
    </citation>
    <scope>NUCLEOTIDE SEQUENCE</scope>
    <source>
        <strain evidence="1">E648</strain>
        <plasmid evidence="1">pE648CTX-M-65</plasmid>
    </source>
</reference>
<name>A0A6G9HIW9_ECOLX</name>
<proteinExistence type="predicted"/>
<accession>A0A6G9HIW9</accession>
<sequence length="38" mass="4375">MGPYLTPLFERAFIDGLHDANKRPTADEWESARLKQSI</sequence>
<keyword evidence="1" id="KW-0418">Kinase</keyword>
<dbReference type="GO" id="GO:0016301">
    <property type="term" value="F:kinase activity"/>
    <property type="evidence" value="ECO:0007669"/>
    <property type="project" value="UniProtKB-KW"/>
</dbReference>
<protein>
    <submittedName>
        <fullName evidence="1">Kinase protein</fullName>
    </submittedName>
</protein>
<keyword evidence="1" id="KW-0614">Plasmid</keyword>
<organism evidence="1">
    <name type="scientific">Escherichia coli</name>
    <dbReference type="NCBI Taxonomy" id="562"/>
    <lineage>
        <taxon>Bacteria</taxon>
        <taxon>Pseudomonadati</taxon>
        <taxon>Pseudomonadota</taxon>
        <taxon>Gammaproteobacteria</taxon>
        <taxon>Enterobacterales</taxon>
        <taxon>Enterobacteriaceae</taxon>
        <taxon>Escherichia</taxon>
    </lineage>
</organism>
<keyword evidence="1" id="KW-0808">Transferase</keyword>
<dbReference type="EMBL" id="MN200941">
    <property type="protein sequence ID" value="QIQ10290.1"/>
    <property type="molecule type" value="Genomic_DNA"/>
</dbReference>